<dbReference type="OrthoDB" id="345640at2"/>
<evidence type="ECO:0000259" key="4">
    <source>
        <dbReference type="PROSITE" id="PS51123"/>
    </source>
</evidence>
<protein>
    <submittedName>
        <fullName evidence="5">Flagellar motor protein MotB</fullName>
    </submittedName>
</protein>
<dbReference type="PROSITE" id="PS51123">
    <property type="entry name" value="OMPA_2"/>
    <property type="match status" value="1"/>
</dbReference>
<keyword evidence="6" id="KW-1185">Reference proteome</keyword>
<dbReference type="InterPro" id="IPR038522">
    <property type="entry name" value="T4/T6SS_DotU_sf"/>
</dbReference>
<feature type="region of interest" description="Disordered" evidence="2">
    <location>
        <begin position="396"/>
        <end position="428"/>
    </location>
</feature>
<dbReference type="SUPFAM" id="SSF103088">
    <property type="entry name" value="OmpA-like"/>
    <property type="match status" value="1"/>
</dbReference>
<dbReference type="AlphaFoldDB" id="A0A2S2CN27"/>
<evidence type="ECO:0000256" key="3">
    <source>
        <dbReference type="SAM" id="Phobius"/>
    </source>
</evidence>
<dbReference type="CDD" id="cd07185">
    <property type="entry name" value="OmpA_C-like"/>
    <property type="match status" value="1"/>
</dbReference>
<feature type="compositionally biased region" description="Basic and acidic residues" evidence="2">
    <location>
        <begin position="417"/>
        <end position="428"/>
    </location>
</feature>
<evidence type="ECO:0000313" key="6">
    <source>
        <dbReference type="Proteomes" id="UP000245629"/>
    </source>
</evidence>
<keyword evidence="3" id="KW-1133">Transmembrane helix</keyword>
<feature type="domain" description="OmpA-like" evidence="4">
    <location>
        <begin position="311"/>
        <end position="428"/>
    </location>
</feature>
<dbReference type="EMBL" id="CP029353">
    <property type="protein sequence ID" value="AWK85933.1"/>
    <property type="molecule type" value="Genomic_DNA"/>
</dbReference>
<dbReference type="GO" id="GO:0016020">
    <property type="term" value="C:membrane"/>
    <property type="evidence" value="ECO:0007669"/>
    <property type="project" value="UniProtKB-UniRule"/>
</dbReference>
<evidence type="ECO:0000256" key="1">
    <source>
        <dbReference type="PROSITE-ProRule" id="PRU00473"/>
    </source>
</evidence>
<dbReference type="Gene3D" id="3.30.1330.60">
    <property type="entry name" value="OmpA-like domain"/>
    <property type="match status" value="1"/>
</dbReference>
<keyword evidence="1 3" id="KW-0472">Membrane</keyword>
<dbReference type="NCBIfam" id="NF038228">
    <property type="entry name" value="IcmH_DotU_IVB"/>
    <property type="match status" value="1"/>
</dbReference>
<dbReference type="Pfam" id="PF00691">
    <property type="entry name" value="OmpA"/>
    <property type="match status" value="1"/>
</dbReference>
<name>A0A2S2CN27_9PROT</name>
<keyword evidence="5" id="KW-0282">Flagellum</keyword>
<dbReference type="Pfam" id="PF09850">
    <property type="entry name" value="DotU"/>
    <property type="match status" value="1"/>
</dbReference>
<organism evidence="5 6">
    <name type="scientific">Azospirillum thermophilum</name>
    <dbReference type="NCBI Taxonomy" id="2202148"/>
    <lineage>
        <taxon>Bacteria</taxon>
        <taxon>Pseudomonadati</taxon>
        <taxon>Pseudomonadota</taxon>
        <taxon>Alphaproteobacteria</taxon>
        <taxon>Rhodospirillales</taxon>
        <taxon>Azospirillaceae</taxon>
        <taxon>Azospirillum</taxon>
    </lineage>
</organism>
<dbReference type="Proteomes" id="UP000245629">
    <property type="component" value="Chromosome 2"/>
</dbReference>
<dbReference type="InterPro" id="IPR036737">
    <property type="entry name" value="OmpA-like_sf"/>
</dbReference>
<dbReference type="NCBIfam" id="TIGR03349">
    <property type="entry name" value="IV_VI_DotU"/>
    <property type="match status" value="1"/>
</dbReference>
<keyword evidence="5" id="KW-0966">Cell projection</keyword>
<feature type="transmembrane region" description="Helical" evidence="3">
    <location>
        <begin position="229"/>
        <end position="251"/>
    </location>
</feature>
<evidence type="ECO:0000313" key="5">
    <source>
        <dbReference type="EMBL" id="AWK85933.1"/>
    </source>
</evidence>
<dbReference type="KEGG" id="azz:DEW08_06350"/>
<evidence type="ECO:0000256" key="2">
    <source>
        <dbReference type="SAM" id="MobiDB-lite"/>
    </source>
</evidence>
<feature type="region of interest" description="Disordered" evidence="2">
    <location>
        <begin position="12"/>
        <end position="37"/>
    </location>
</feature>
<dbReference type="InterPro" id="IPR006665">
    <property type="entry name" value="OmpA-like"/>
</dbReference>
<accession>A0A2S2CN27</accession>
<sequence length="428" mass="45362">MGAVPAFLRAGRADGRTAASAPAAPPGPPPPAVEGPLNPLLSAAGRLLDLAAHLRDRESQEDPDGVRRLALAEFRRFESACATAGVSPEGVRVARFALAALLDDVVRATPWGAAAGAWTREGTREGMQDGPVAPADRFFELLDTMLGDPRLHLQELELFYVCLSLGFEGKYRDRPRGAHELAHLRDALFRVLRRARGEHGRELSPSWRGLAGRDPAGRFRPPAPVAPPWAAWAGAAVVLILLYGSLAGSLARQAEPVAGRLAALLPEQPIEIARVAPPPPPTAGPALIARVSSLLGPELRTRAVEVLAGEDGALVIRIPAAAMFATGSDAIKARHRAIVDRVAQALGPEGGHVVVVGHTDDQTPRTGRLSTAQALTEARAEAVRKLLERYLGASRVTSEGHGDSEPIAPNDSQAGRDANRRIDVRLYP</sequence>
<keyword evidence="5" id="KW-0969">Cilium</keyword>
<keyword evidence="3" id="KW-0812">Transmembrane</keyword>
<proteinExistence type="predicted"/>
<dbReference type="PANTHER" id="PTHR38033">
    <property type="entry name" value="MEMBRANE PROTEIN-RELATED"/>
    <property type="match status" value="1"/>
</dbReference>
<gene>
    <name evidence="5" type="ORF">DEW08_06350</name>
</gene>
<feature type="compositionally biased region" description="Pro residues" evidence="2">
    <location>
        <begin position="23"/>
        <end position="33"/>
    </location>
</feature>
<dbReference type="PANTHER" id="PTHR38033:SF1">
    <property type="entry name" value="DOTU FAMILY TYPE IV_VI SECRETION SYSTEM PROTEIN"/>
    <property type="match status" value="1"/>
</dbReference>
<reference evidence="6" key="1">
    <citation type="submission" date="2018-05" db="EMBL/GenBank/DDBJ databases">
        <title>Azospirillum thermophila sp. nov., a novel isolated from hot spring.</title>
        <authorList>
            <person name="Zhao Z."/>
        </authorList>
    </citation>
    <scope>NUCLEOTIDE SEQUENCE [LARGE SCALE GENOMIC DNA]</scope>
    <source>
        <strain evidence="6">CFH 70021</strain>
    </source>
</reference>
<dbReference type="Gene3D" id="1.25.40.590">
    <property type="entry name" value="Type IV / VI secretion system, DotU"/>
    <property type="match status" value="1"/>
</dbReference>
<dbReference type="InterPro" id="IPR017732">
    <property type="entry name" value="T4/T6SS_DotU"/>
</dbReference>